<evidence type="ECO:0000256" key="6">
    <source>
        <dbReference type="ARBA" id="ARBA00023235"/>
    </source>
</evidence>
<feature type="binding site" evidence="9">
    <location>
        <position position="306"/>
    </location>
    <ligand>
        <name>Mg(2+)</name>
        <dbReference type="ChEBI" id="CHEBI:18420"/>
        <label>2</label>
    </ligand>
</feature>
<evidence type="ECO:0000256" key="5">
    <source>
        <dbReference type="ARBA" id="ARBA00022723"/>
    </source>
</evidence>
<dbReference type="PANTHER" id="PTHR48408">
    <property type="match status" value="1"/>
</dbReference>
<feature type="active site" evidence="9">
    <location>
        <position position="103"/>
    </location>
</feature>
<dbReference type="GO" id="GO:0009045">
    <property type="term" value="F:xylose isomerase activity"/>
    <property type="evidence" value="ECO:0007669"/>
    <property type="project" value="UniProtKB-UniRule"/>
</dbReference>
<dbReference type="PROSITE" id="PS51415">
    <property type="entry name" value="XYLOSE_ISOMERASE"/>
    <property type="match status" value="1"/>
</dbReference>
<evidence type="ECO:0000256" key="9">
    <source>
        <dbReference type="HAMAP-Rule" id="MF_00455"/>
    </source>
</evidence>
<evidence type="ECO:0000256" key="1">
    <source>
        <dbReference type="ARBA" id="ARBA00005765"/>
    </source>
</evidence>
<evidence type="ECO:0000256" key="2">
    <source>
        <dbReference type="ARBA" id="ARBA00011881"/>
    </source>
</evidence>
<dbReference type="AlphaFoldDB" id="A0AAW9FFQ0"/>
<comment type="subunit">
    <text evidence="2 9 11">Homotetramer.</text>
</comment>
<dbReference type="HAMAP" id="MF_00455">
    <property type="entry name" value="Xylose_isom_A"/>
    <property type="match status" value="1"/>
</dbReference>
<feature type="binding site" evidence="9">
    <location>
        <position position="270"/>
    </location>
    <ligand>
        <name>Mg(2+)</name>
        <dbReference type="ChEBI" id="CHEBI:18420"/>
        <label>2</label>
    </ligand>
</feature>
<gene>
    <name evidence="9 12" type="primary">xylA</name>
    <name evidence="12" type="ORF">RMR22_06950</name>
</gene>
<comment type="catalytic activity">
    <reaction evidence="8 9 10">
        <text>alpha-D-xylose = alpha-D-xylulofuranose</text>
        <dbReference type="Rhea" id="RHEA:22816"/>
        <dbReference type="ChEBI" id="CHEBI:28518"/>
        <dbReference type="ChEBI" id="CHEBI:188998"/>
        <dbReference type="EC" id="5.3.1.5"/>
    </reaction>
</comment>
<evidence type="ECO:0000313" key="12">
    <source>
        <dbReference type="EMBL" id="MDX8301976.1"/>
    </source>
</evidence>
<keyword evidence="4 9" id="KW-0859">Xylose metabolism</keyword>
<feature type="active site" evidence="9">
    <location>
        <position position="100"/>
    </location>
</feature>
<comment type="caution">
    <text evidence="12">The sequence shown here is derived from an EMBL/GenBank/DDBJ whole genome shotgun (WGS) entry which is preliminary data.</text>
</comment>
<feature type="binding site" evidence="9">
    <location>
        <position position="308"/>
    </location>
    <ligand>
        <name>Mg(2+)</name>
        <dbReference type="ChEBI" id="CHEBI:18420"/>
        <label>2</label>
    </ligand>
</feature>
<keyword evidence="5 9" id="KW-0479">Metal-binding</keyword>
<comment type="cofactor">
    <cofactor evidence="9">
        <name>Mg(2+)</name>
        <dbReference type="ChEBI" id="CHEBI:18420"/>
    </cofactor>
    <text evidence="9">Binds 2 magnesium ions per subunit.</text>
</comment>
<dbReference type="GO" id="GO:0005737">
    <property type="term" value="C:cytoplasm"/>
    <property type="evidence" value="ECO:0007669"/>
    <property type="project" value="UniProtKB-SubCell"/>
</dbReference>
<comment type="similarity">
    <text evidence="1 9 10">Belongs to the xylose isomerase family.</text>
</comment>
<feature type="binding site" evidence="9">
    <location>
        <position position="267"/>
    </location>
    <ligand>
        <name>Mg(2+)</name>
        <dbReference type="ChEBI" id="CHEBI:18420"/>
        <label>2</label>
    </ligand>
</feature>
<comment type="subcellular location">
    <subcellularLocation>
        <location evidence="9 11">Cytoplasm</location>
    </subcellularLocation>
</comment>
<dbReference type="EMBL" id="JAVRAF010000001">
    <property type="protein sequence ID" value="MDX8301976.1"/>
    <property type="molecule type" value="Genomic_DNA"/>
</dbReference>
<name>A0AAW9FFQ0_9HYPH</name>
<evidence type="ECO:0000256" key="10">
    <source>
        <dbReference type="RuleBase" id="RU000609"/>
    </source>
</evidence>
<feature type="binding site" evidence="9">
    <location>
        <position position="338"/>
    </location>
    <ligand>
        <name>Mg(2+)</name>
        <dbReference type="ChEBI" id="CHEBI:18420"/>
        <label>1</label>
    </ligand>
</feature>
<evidence type="ECO:0000256" key="4">
    <source>
        <dbReference type="ARBA" id="ARBA00022629"/>
    </source>
</evidence>
<dbReference type="NCBIfam" id="NF003998">
    <property type="entry name" value="PRK05474.1"/>
    <property type="match status" value="1"/>
</dbReference>
<dbReference type="EC" id="5.3.1.5" evidence="3 9"/>
<dbReference type="InterPro" id="IPR036237">
    <property type="entry name" value="Xyl_isomerase-like_sf"/>
</dbReference>
<proteinExistence type="inferred from homology"/>
<dbReference type="InterPro" id="IPR001998">
    <property type="entry name" value="Xylose_isomerase"/>
</dbReference>
<organism evidence="12">
    <name type="scientific">Agrobacterium rosae</name>
    <dbReference type="NCBI Taxonomy" id="1972867"/>
    <lineage>
        <taxon>Bacteria</taxon>
        <taxon>Pseudomonadati</taxon>
        <taxon>Pseudomonadota</taxon>
        <taxon>Alphaproteobacteria</taxon>
        <taxon>Hyphomicrobiales</taxon>
        <taxon>Rhizobiaceae</taxon>
        <taxon>Rhizobium/Agrobacterium group</taxon>
        <taxon>Agrobacterium</taxon>
    </lineage>
</organism>
<dbReference type="NCBIfam" id="TIGR02630">
    <property type="entry name" value="xylose_isom_A"/>
    <property type="match status" value="1"/>
</dbReference>
<dbReference type="GO" id="GO:0042732">
    <property type="term" value="P:D-xylose metabolic process"/>
    <property type="evidence" value="ECO:0007669"/>
    <property type="project" value="UniProtKB-UniRule"/>
</dbReference>
<feature type="binding site" evidence="9">
    <location>
        <position position="267"/>
    </location>
    <ligand>
        <name>Mg(2+)</name>
        <dbReference type="ChEBI" id="CHEBI:18420"/>
        <label>1</label>
    </ligand>
</feature>
<protein>
    <recommendedName>
        <fullName evidence="3 9">Xylose isomerase</fullName>
        <ecNumber evidence="3 9">5.3.1.5</ecNumber>
    </recommendedName>
</protein>
<dbReference type="FunFam" id="3.20.20.150:FF:000002">
    <property type="entry name" value="Xylose isomerase"/>
    <property type="match status" value="1"/>
</dbReference>
<keyword evidence="9" id="KW-0460">Magnesium</keyword>
<evidence type="ECO:0000256" key="11">
    <source>
        <dbReference type="RuleBase" id="RU000610"/>
    </source>
</evidence>
<dbReference type="InterPro" id="IPR013452">
    <property type="entry name" value="Xylose_isom_bac"/>
</dbReference>
<dbReference type="SUPFAM" id="SSF51658">
    <property type="entry name" value="Xylose isomerase-like"/>
    <property type="match status" value="1"/>
</dbReference>
<evidence type="ECO:0000256" key="7">
    <source>
        <dbReference type="ARBA" id="ARBA00023277"/>
    </source>
</evidence>
<feature type="binding site" evidence="9">
    <location>
        <position position="231"/>
    </location>
    <ligand>
        <name>Mg(2+)</name>
        <dbReference type="ChEBI" id="CHEBI:18420"/>
        <label>1</label>
    </ligand>
</feature>
<dbReference type="RefSeq" id="WP_103586532.1">
    <property type="nucleotide sequence ID" value="NZ_CP192781.1"/>
</dbReference>
<accession>A0AAW9FFQ0</accession>
<keyword evidence="7 9" id="KW-0119">Carbohydrate metabolism</keyword>
<dbReference type="Gene3D" id="3.20.20.150">
    <property type="entry name" value="Divalent-metal-dependent TIM barrel enzymes"/>
    <property type="match status" value="1"/>
</dbReference>
<evidence type="ECO:0000256" key="3">
    <source>
        <dbReference type="ARBA" id="ARBA00011958"/>
    </source>
</evidence>
<reference evidence="12" key="1">
    <citation type="journal article" date="2023" name="Phytobiomes J">
        <title>Deciphering the key players within the bacterial microbiota associated with aerial crown gall tumors on rhododendron: Insights into the gallobiome.</title>
        <authorList>
            <person name="Kuzmanovic N."/>
            <person name="Nesme J."/>
            <person name="Wolf J."/>
            <person name="Neumann-Schaal M."/>
            <person name="Petersen J."/>
            <person name="Fernandez-Gnecco G."/>
            <person name="Sproeer C."/>
            <person name="Bunk B."/>
            <person name="Overmann J."/>
            <person name="Sorensen S.J."/>
            <person name="Idczak E."/>
            <person name="Smalla K."/>
        </authorList>
    </citation>
    <scope>NUCLEOTIDE SEQUENCE</scope>
    <source>
        <strain evidence="12">Rho-11.1</strain>
    </source>
</reference>
<feature type="binding site" evidence="9">
    <location>
        <position position="295"/>
    </location>
    <ligand>
        <name>Mg(2+)</name>
        <dbReference type="ChEBI" id="CHEBI:18420"/>
        <label>1</label>
    </ligand>
</feature>
<evidence type="ECO:0000256" key="8">
    <source>
        <dbReference type="ARBA" id="ARBA00033659"/>
    </source>
</evidence>
<keyword evidence="6 9" id="KW-0413">Isomerase</keyword>
<sequence>MTTGFFGDIQKIKYEGPDSTNPLAFRHYNPDEIVGGKRMEDHLRFAVAYWHTFTWPGGDPFGGQTFERPWFEDTMQAAKLKADVAFEFFSLLGSPFYCFHDADVRPEGKTFAENTKNLNEIVDYFGQKQADTGVKLLWGTANLFSNRRFMSGAATNPDPDVFAYSAATVKTCMDATKTLGGANYVLWGGREGYETLLNTDVKRELDQLGRFLNLVVEYKYKIGFEGTILIEPKPQEPTKHQYDYDVATVYAFLQKHGLDKEVKVNIEQGHAILAGHSFEHELAMANAFGIFGSIDMNRNDYQSGWDTDQFPNNVPEMALAYYHVLEGGGFKNGGTNFDSKLRRQSLDPADLLIGHIGGMDCCARGLKAAAKMVEDKALSQPLADRYAKWDSADAQKLLRGELKLDDIAAMVERDNINPEPKSGRQEYLENVVNRYV</sequence>
<dbReference type="PANTHER" id="PTHR48408:SF1">
    <property type="entry name" value="XYLOSE ISOMERASE"/>
    <property type="match status" value="1"/>
</dbReference>
<keyword evidence="9" id="KW-0963">Cytoplasm</keyword>
<dbReference type="PRINTS" id="PR00688">
    <property type="entry name" value="XYLOSISMRASE"/>
</dbReference>
<dbReference type="GO" id="GO:0000287">
    <property type="term" value="F:magnesium ion binding"/>
    <property type="evidence" value="ECO:0007669"/>
    <property type="project" value="UniProtKB-UniRule"/>
</dbReference>